<dbReference type="InterPro" id="IPR000537">
    <property type="entry name" value="UbiA_prenyltransferase"/>
</dbReference>
<comment type="caution">
    <text evidence="10">The sequence shown here is derived from an EMBL/GenBank/DDBJ whole genome shotgun (WGS) entry which is preliminary data.</text>
</comment>
<feature type="transmembrane region" description="Helical" evidence="9">
    <location>
        <begin position="233"/>
        <end position="251"/>
    </location>
</feature>
<keyword evidence="6 9" id="KW-0350">Heme biosynthesis</keyword>
<reference evidence="10" key="2">
    <citation type="submission" date="2020-09" db="EMBL/GenBank/DDBJ databases">
        <authorList>
            <person name="Sun Q."/>
            <person name="Ohkuma M."/>
        </authorList>
    </citation>
    <scope>NUCLEOTIDE SEQUENCE</scope>
    <source>
        <strain evidence="10">JCM 30078</strain>
    </source>
</reference>
<reference evidence="10" key="1">
    <citation type="journal article" date="2014" name="Int. J. Syst. Evol. Microbiol.">
        <title>Complete genome sequence of Corynebacterium casei LMG S-19264T (=DSM 44701T), isolated from a smear-ripened cheese.</title>
        <authorList>
            <consortium name="US DOE Joint Genome Institute (JGI-PGF)"/>
            <person name="Walter F."/>
            <person name="Albersmeier A."/>
            <person name="Kalinowski J."/>
            <person name="Ruckert C."/>
        </authorList>
    </citation>
    <scope>NUCLEOTIDE SEQUENCE</scope>
    <source>
        <strain evidence="10">JCM 30078</strain>
    </source>
</reference>
<feature type="transmembrane region" description="Helical" evidence="9">
    <location>
        <begin position="263"/>
        <end position="280"/>
    </location>
</feature>
<evidence type="ECO:0000256" key="6">
    <source>
        <dbReference type="ARBA" id="ARBA00023133"/>
    </source>
</evidence>
<feature type="transmembrane region" description="Helical" evidence="9">
    <location>
        <begin position="208"/>
        <end position="227"/>
    </location>
</feature>
<dbReference type="RefSeq" id="WP_188981613.1">
    <property type="nucleotide sequence ID" value="NZ_BMPO01000001.1"/>
</dbReference>
<evidence type="ECO:0000256" key="7">
    <source>
        <dbReference type="ARBA" id="ARBA00023136"/>
    </source>
</evidence>
<keyword evidence="4 9" id="KW-0812">Transmembrane</keyword>
<dbReference type="AlphaFoldDB" id="A0A917USV5"/>
<dbReference type="PROSITE" id="PS00943">
    <property type="entry name" value="UBIA"/>
    <property type="match status" value="1"/>
</dbReference>
<comment type="subcellular location">
    <subcellularLocation>
        <location evidence="1 9">Cell membrane</location>
        <topology evidence="1 9">Multi-pass membrane protein</topology>
    </subcellularLocation>
</comment>
<evidence type="ECO:0000256" key="2">
    <source>
        <dbReference type="ARBA" id="ARBA00022475"/>
    </source>
</evidence>
<keyword evidence="2 9" id="KW-1003">Cell membrane</keyword>
<feature type="transmembrane region" description="Helical" evidence="9">
    <location>
        <begin position="107"/>
        <end position="126"/>
    </location>
</feature>
<feature type="transmembrane region" description="Helical" evidence="9">
    <location>
        <begin position="79"/>
        <end position="101"/>
    </location>
</feature>
<name>A0A917USV5_9PSED</name>
<keyword evidence="5 9" id="KW-1133">Transmembrane helix</keyword>
<dbReference type="InterPro" id="IPR030470">
    <property type="entry name" value="UbiA_prenylTrfase_CS"/>
</dbReference>
<gene>
    <name evidence="9 10" type="primary">cyoE</name>
    <name evidence="10" type="ORF">GCM10009304_05730</name>
</gene>
<evidence type="ECO:0000313" key="11">
    <source>
        <dbReference type="Proteomes" id="UP000635983"/>
    </source>
</evidence>
<dbReference type="NCBIfam" id="TIGR01473">
    <property type="entry name" value="cyoE_ctaB"/>
    <property type="match status" value="1"/>
</dbReference>
<keyword evidence="3 9" id="KW-0808">Transferase</keyword>
<dbReference type="InterPro" id="IPR006369">
    <property type="entry name" value="Protohaem_IX_farnesylTrfase"/>
</dbReference>
<feature type="transmembrane region" description="Helical" evidence="9">
    <location>
        <begin position="133"/>
        <end position="153"/>
    </location>
</feature>
<dbReference type="FunFam" id="1.10.357.140:FF:000001">
    <property type="entry name" value="Protoheme IX farnesyltransferase"/>
    <property type="match status" value="1"/>
</dbReference>
<evidence type="ECO:0000256" key="8">
    <source>
        <dbReference type="ARBA" id="ARBA00047690"/>
    </source>
</evidence>
<comment type="miscellaneous">
    <text evidence="9">Carbon 2 of the heme B porphyrin ring is defined according to the Fischer nomenclature.</text>
</comment>
<dbReference type="CDD" id="cd13957">
    <property type="entry name" value="PT_UbiA_Cox10"/>
    <property type="match status" value="1"/>
</dbReference>
<keyword evidence="7 9" id="KW-0472">Membrane</keyword>
<proteinExistence type="inferred from homology"/>
<dbReference type="EC" id="2.5.1.141" evidence="9"/>
<feature type="transmembrane region" description="Helical" evidence="9">
    <location>
        <begin position="35"/>
        <end position="59"/>
    </location>
</feature>
<accession>A0A917USV5</accession>
<evidence type="ECO:0000256" key="4">
    <source>
        <dbReference type="ARBA" id="ARBA00022692"/>
    </source>
</evidence>
<evidence type="ECO:0000256" key="9">
    <source>
        <dbReference type="HAMAP-Rule" id="MF_00154"/>
    </source>
</evidence>
<organism evidence="10 11">
    <name type="scientific">Pseudomonas matsuisoli</name>
    <dbReference type="NCBI Taxonomy" id="1515666"/>
    <lineage>
        <taxon>Bacteria</taxon>
        <taxon>Pseudomonadati</taxon>
        <taxon>Pseudomonadota</taxon>
        <taxon>Gammaproteobacteria</taxon>
        <taxon>Pseudomonadales</taxon>
        <taxon>Pseudomonadaceae</taxon>
        <taxon>Pseudomonas</taxon>
    </lineage>
</organism>
<dbReference type="Pfam" id="PF01040">
    <property type="entry name" value="UbiA"/>
    <property type="match status" value="1"/>
</dbReference>
<protein>
    <recommendedName>
        <fullName evidence="9">Protoheme IX farnesyltransferase</fullName>
        <ecNumber evidence="9">2.5.1.141</ecNumber>
    </recommendedName>
    <alternativeName>
        <fullName evidence="9">Heme B farnesyltransferase</fullName>
    </alternativeName>
    <alternativeName>
        <fullName evidence="9">Heme O synthase</fullName>
    </alternativeName>
</protein>
<comment type="similarity">
    <text evidence="9">Belongs to the UbiA prenyltransferase family. Protoheme IX farnesyltransferase subfamily.</text>
</comment>
<dbReference type="GO" id="GO:0048034">
    <property type="term" value="P:heme O biosynthetic process"/>
    <property type="evidence" value="ECO:0007669"/>
    <property type="project" value="UniProtKB-UniRule"/>
</dbReference>
<evidence type="ECO:0000256" key="3">
    <source>
        <dbReference type="ARBA" id="ARBA00022679"/>
    </source>
</evidence>
<dbReference type="GO" id="GO:0008495">
    <property type="term" value="F:protoheme IX farnesyltransferase activity"/>
    <property type="evidence" value="ECO:0007669"/>
    <property type="project" value="UniProtKB-UniRule"/>
</dbReference>
<dbReference type="GO" id="GO:0005886">
    <property type="term" value="C:plasma membrane"/>
    <property type="evidence" value="ECO:0007669"/>
    <property type="project" value="UniProtKB-SubCell"/>
</dbReference>
<dbReference type="PANTHER" id="PTHR43448">
    <property type="entry name" value="PROTOHEME IX FARNESYLTRANSFERASE, MITOCHONDRIAL"/>
    <property type="match status" value="1"/>
</dbReference>
<dbReference type="EMBL" id="BMPO01000001">
    <property type="protein sequence ID" value="GGJ82592.1"/>
    <property type="molecule type" value="Genomic_DNA"/>
</dbReference>
<feature type="transmembrane region" description="Helical" evidence="9">
    <location>
        <begin position="12"/>
        <end position="29"/>
    </location>
</feature>
<dbReference type="NCBIfam" id="NF003348">
    <property type="entry name" value="PRK04375.1-1"/>
    <property type="match status" value="1"/>
</dbReference>
<dbReference type="PANTHER" id="PTHR43448:SF2">
    <property type="entry name" value="PROTOHEME IX FARNESYLTRANSFERASE, MITOCHONDRIAL"/>
    <property type="match status" value="1"/>
</dbReference>
<comment type="pathway">
    <text evidence="9">Porphyrin-containing compound metabolism; heme O biosynthesis; heme O from protoheme: step 1/1.</text>
</comment>
<evidence type="ECO:0000256" key="1">
    <source>
        <dbReference type="ARBA" id="ARBA00004651"/>
    </source>
</evidence>
<dbReference type="Proteomes" id="UP000635983">
    <property type="component" value="Unassembled WGS sequence"/>
</dbReference>
<dbReference type="InterPro" id="IPR044878">
    <property type="entry name" value="UbiA_sf"/>
</dbReference>
<evidence type="ECO:0000256" key="5">
    <source>
        <dbReference type="ARBA" id="ARBA00022989"/>
    </source>
</evidence>
<dbReference type="Gene3D" id="1.10.357.140">
    <property type="entry name" value="UbiA prenyltransferase"/>
    <property type="match status" value="1"/>
</dbReference>
<evidence type="ECO:0000313" key="10">
    <source>
        <dbReference type="EMBL" id="GGJ82592.1"/>
    </source>
</evidence>
<keyword evidence="11" id="KW-1185">Reference proteome</keyword>
<feature type="transmembrane region" description="Helical" evidence="9">
    <location>
        <begin position="159"/>
        <end position="182"/>
    </location>
</feature>
<dbReference type="HAMAP" id="MF_00154">
    <property type="entry name" value="CyoE_CtaB"/>
    <property type="match status" value="1"/>
</dbReference>
<comment type="function">
    <text evidence="9">Converts heme B (protoheme IX) to heme O by substitution of the vinyl group on carbon 2 of heme B porphyrin ring with a hydroxyethyl farnesyl side group.</text>
</comment>
<comment type="catalytic activity">
    <reaction evidence="8 9">
        <text>heme b + (2E,6E)-farnesyl diphosphate + H2O = Fe(II)-heme o + diphosphate</text>
        <dbReference type="Rhea" id="RHEA:28070"/>
        <dbReference type="ChEBI" id="CHEBI:15377"/>
        <dbReference type="ChEBI" id="CHEBI:33019"/>
        <dbReference type="ChEBI" id="CHEBI:60344"/>
        <dbReference type="ChEBI" id="CHEBI:60530"/>
        <dbReference type="ChEBI" id="CHEBI:175763"/>
        <dbReference type="EC" id="2.5.1.141"/>
    </reaction>
</comment>
<sequence length="315" mass="33989">MFKQYLLLTKPGIVFGNMISVAGGFFLASKGDIDLLLFLATAVGVALVIASGCVFNNYIDMDIDVKMERTKNRVLVQGLVAPTTAIFYACVLLVAGVALLYKATNMLAVWLVLMGFVVYVGLYSLYLKRHSVYGTLVGSLSGAAPPVVGYCAVSNEFDMGAAILLLIFSLWQMPHSYAIAIFRFNDYQAANIPVLPVIKGVPAAKRHIVLYIAAFLVATLMLTISGYAGYSYFAVAAVSGAYWLWMGVSGYKAVDDKVWARKLFVFSIVTITALSVMMSVDFRSTPEQVLMTSVSEICAGAGVGSAICETLVSRF</sequence>